<dbReference type="PANTHER" id="PTHR43017:SF1">
    <property type="entry name" value="ACETYLTRANSFERASE YJL218W-RELATED"/>
    <property type="match status" value="1"/>
</dbReference>
<dbReference type="AlphaFoldDB" id="A0A806FTE7"/>
<dbReference type="SUPFAM" id="SSF51161">
    <property type="entry name" value="Trimeric LpxA-like enzymes"/>
    <property type="match status" value="1"/>
</dbReference>
<evidence type="ECO:0000256" key="2">
    <source>
        <dbReference type="ARBA" id="ARBA00022679"/>
    </source>
</evidence>
<feature type="region of interest" description="Disordered" evidence="5">
    <location>
        <begin position="161"/>
        <end position="206"/>
    </location>
</feature>
<protein>
    <submittedName>
        <fullName evidence="7">Galactoside O-acetyltransferase</fullName>
        <ecNumber evidence="7">2.3.1.18</ecNumber>
    </submittedName>
</protein>
<evidence type="ECO:0000256" key="4">
    <source>
        <dbReference type="ARBA" id="ARBA00023315"/>
    </source>
</evidence>
<gene>
    <name evidence="7" type="ORF">BALAC2494_01954</name>
</gene>
<evidence type="ECO:0000256" key="3">
    <source>
        <dbReference type="ARBA" id="ARBA00022737"/>
    </source>
</evidence>
<proteinExistence type="inferred from homology"/>
<keyword evidence="2 7" id="KW-0808">Transferase</keyword>
<dbReference type="GO" id="GO:0008870">
    <property type="term" value="F:galactoside O-acetyltransferase activity"/>
    <property type="evidence" value="ECO:0007669"/>
    <property type="project" value="UniProtKB-EC"/>
</dbReference>
<dbReference type="KEGG" id="bnm:BALAC2494_01954"/>
<name>A0A806FTE7_BIFAN</name>
<dbReference type="CDD" id="cd03357">
    <property type="entry name" value="LbH_MAT_GAT"/>
    <property type="match status" value="1"/>
</dbReference>
<dbReference type="SMART" id="SM01266">
    <property type="entry name" value="Mac"/>
    <property type="match status" value="1"/>
</dbReference>
<dbReference type="PANTHER" id="PTHR43017">
    <property type="entry name" value="GALACTOSIDE O-ACETYLTRANSFERASE"/>
    <property type="match status" value="1"/>
</dbReference>
<dbReference type="InterPro" id="IPR018357">
    <property type="entry name" value="Hexapep_transf_CS"/>
</dbReference>
<sequence>MARLQIAEPRRPICNRLQSQMCGSAFRWGCSRRRAFEQRALHRRHIEQCEPGDCEQEARAHVARVMHAQIDPGEHDDRRDQAQQHDCDDLPHAGARIARGVPVAVQQVDDESVERRAHHRVAGRETVPLLEHEMREIRAWTAHNVFDDLVEHINAREIDGHSHTDFPALHHGQHGERDRRHDDHGDRPGKLGEHAHHAGHAGGHHMRGDPAVYCGVHAEYVEPAHRDREPQRADQAQRADNLPTMFPHEQRIHSARLAGSPIQWCRRQRCTKDVSGEQMSDMEDRMHTGEMYLPHDEQILARQFDCLERLYDFNQTRPHELDRRAELLHDMFAEIGDACYIEPPFHANFGGAHVHFGSDIYVNFNLTCVDDTHIYVGSHTMIGPNVTLATAGHPILPELRERGYQYNMPVRIGENCWIGAGVVVLPGVTIGDNVVVGAGSIVTRDLPSNVVAVGNPCHVLREVGERDREYYFKDRRIDWNEMRADEAAH</sequence>
<feature type="compositionally biased region" description="Basic and acidic residues" evidence="5">
    <location>
        <begin position="173"/>
        <end position="196"/>
    </location>
</feature>
<reference evidence="7 8" key="1">
    <citation type="journal article" date="2011" name="J. Bacteriol.">
        <title>Genome Sequence of the Probiotic Strain Bifidobacterium animalis subsp. lactis CNCM I-2494.</title>
        <authorList>
            <person name="Chervaux C."/>
            <person name="Grimaldi C."/>
            <person name="Bolotin A."/>
            <person name="Quinquis B."/>
            <person name="Legrain-Raspaud S."/>
            <person name="van Hylckama Vlieg J.E."/>
            <person name="Denariaz G."/>
            <person name="Smokvina T."/>
        </authorList>
    </citation>
    <scope>NUCLEOTIDE SEQUENCE [LARGE SCALE GENOMIC DNA]</scope>
    <source>
        <strain evidence="7 8">CNCM I-2494</strain>
    </source>
</reference>
<dbReference type="Proteomes" id="UP000008394">
    <property type="component" value="Chromosome"/>
</dbReference>
<evidence type="ECO:0000313" key="7">
    <source>
        <dbReference type="EMBL" id="AEK29622.1"/>
    </source>
</evidence>
<accession>A0A806FTE7</accession>
<dbReference type="InterPro" id="IPR001451">
    <property type="entry name" value="Hexapep"/>
</dbReference>
<organism evidence="7 8">
    <name type="scientific">Bifidobacterium animalis subsp. lactis CNCM I-2494</name>
    <dbReference type="NCBI Taxonomy" id="1042403"/>
    <lineage>
        <taxon>Bacteria</taxon>
        <taxon>Bacillati</taxon>
        <taxon>Actinomycetota</taxon>
        <taxon>Actinomycetes</taxon>
        <taxon>Bifidobacteriales</taxon>
        <taxon>Bifidobacteriaceae</taxon>
        <taxon>Bifidobacterium</taxon>
    </lineage>
</organism>
<dbReference type="InterPro" id="IPR011004">
    <property type="entry name" value="Trimer_LpxA-like_sf"/>
</dbReference>
<keyword evidence="3" id="KW-0677">Repeat</keyword>
<evidence type="ECO:0000313" key="8">
    <source>
        <dbReference type="Proteomes" id="UP000008394"/>
    </source>
</evidence>
<evidence type="ECO:0000256" key="1">
    <source>
        <dbReference type="ARBA" id="ARBA00007274"/>
    </source>
</evidence>
<dbReference type="InterPro" id="IPR039369">
    <property type="entry name" value="LacA-like"/>
</dbReference>
<evidence type="ECO:0000256" key="5">
    <source>
        <dbReference type="SAM" id="MobiDB-lite"/>
    </source>
</evidence>
<evidence type="ECO:0000259" key="6">
    <source>
        <dbReference type="SMART" id="SM01266"/>
    </source>
</evidence>
<dbReference type="Pfam" id="PF12464">
    <property type="entry name" value="Mac"/>
    <property type="match status" value="1"/>
</dbReference>
<feature type="domain" description="Maltose/galactoside acetyltransferase" evidence="6">
    <location>
        <begin position="283"/>
        <end position="337"/>
    </location>
</feature>
<dbReference type="InterPro" id="IPR024688">
    <property type="entry name" value="Mac_dom"/>
</dbReference>
<dbReference type="EMBL" id="CP002915">
    <property type="protein sequence ID" value="AEK29622.1"/>
    <property type="molecule type" value="Genomic_DNA"/>
</dbReference>
<keyword evidence="4 7" id="KW-0012">Acyltransferase</keyword>
<dbReference type="EC" id="2.3.1.18" evidence="7"/>
<comment type="similarity">
    <text evidence="1">Belongs to the transferase hexapeptide repeat family.</text>
</comment>
<dbReference type="FunFam" id="2.160.10.10:FF:000025">
    <property type="entry name" value="Hexapeptide-repeat containing-acetyltransferase"/>
    <property type="match status" value="1"/>
</dbReference>
<dbReference type="Gene3D" id="2.160.10.10">
    <property type="entry name" value="Hexapeptide repeat proteins"/>
    <property type="match status" value="1"/>
</dbReference>
<dbReference type="Pfam" id="PF00132">
    <property type="entry name" value="Hexapep"/>
    <property type="match status" value="1"/>
</dbReference>
<dbReference type="PROSITE" id="PS00101">
    <property type="entry name" value="HEXAPEP_TRANSFERASES"/>
    <property type="match status" value="1"/>
</dbReference>